<evidence type="ECO:0000256" key="2">
    <source>
        <dbReference type="ARBA" id="ARBA00022448"/>
    </source>
</evidence>
<dbReference type="EMBL" id="JACJHR010000064">
    <property type="protein sequence ID" value="MBB2504015.1"/>
    <property type="molecule type" value="Genomic_DNA"/>
</dbReference>
<protein>
    <recommendedName>
        <fullName evidence="9">Phosphate transporter family protein</fullName>
    </recommendedName>
</protein>
<evidence type="ECO:0000256" key="3">
    <source>
        <dbReference type="ARBA" id="ARBA00022692"/>
    </source>
</evidence>
<evidence type="ECO:0000256" key="4">
    <source>
        <dbReference type="ARBA" id="ARBA00022989"/>
    </source>
</evidence>
<keyword evidence="3 6" id="KW-0812">Transmembrane</keyword>
<evidence type="ECO:0008006" key="9">
    <source>
        <dbReference type="Google" id="ProtNLM"/>
    </source>
</evidence>
<dbReference type="Proteomes" id="UP000550260">
    <property type="component" value="Unassembled WGS sequence"/>
</dbReference>
<evidence type="ECO:0000313" key="8">
    <source>
        <dbReference type="Proteomes" id="UP000550260"/>
    </source>
</evidence>
<sequence length="116" mass="11919">MAVLIGVAGWVAVATVSRLPVSTTHAIVGVLLGAGVLLDAASVRLGAAGVLGWWCRCWRLLSRRSSTTHVSTGAIAGASGTQLRLNERTLRDFAIAWTLTPVVAGVVAAGVFAAIR</sequence>
<evidence type="ECO:0000256" key="5">
    <source>
        <dbReference type="ARBA" id="ARBA00023136"/>
    </source>
</evidence>
<feature type="transmembrane region" description="Helical" evidence="6">
    <location>
        <begin position="93"/>
        <end position="115"/>
    </location>
</feature>
<comment type="subcellular location">
    <subcellularLocation>
        <location evidence="1">Membrane</location>
        <topology evidence="1">Multi-pass membrane protein</topology>
    </subcellularLocation>
</comment>
<dbReference type="InterPro" id="IPR001204">
    <property type="entry name" value="Phos_transporter"/>
</dbReference>
<reference evidence="7 8" key="1">
    <citation type="submission" date="2020-08" db="EMBL/GenBank/DDBJ databases">
        <title>Amycolatopsis echigonensis JCM 21831.</title>
        <authorList>
            <person name="Tedsree N."/>
            <person name="Kuncharoen N."/>
            <person name="Likhitwitayawuid K."/>
            <person name="Tanasupawat S."/>
        </authorList>
    </citation>
    <scope>NUCLEOTIDE SEQUENCE [LARGE SCALE GENOMIC DNA]</scope>
    <source>
        <strain evidence="7 8">JCM 21831</strain>
    </source>
</reference>
<dbReference type="RefSeq" id="WP_183126097.1">
    <property type="nucleotide sequence ID" value="NZ_JACJHR010000064.1"/>
</dbReference>
<dbReference type="PANTHER" id="PTHR11101:SF80">
    <property type="entry name" value="PHOSPHATE TRANSPORTER"/>
    <property type="match status" value="1"/>
</dbReference>
<organism evidence="7 8">
    <name type="scientific">Amycolatopsis echigonensis</name>
    <dbReference type="NCBI Taxonomy" id="2576905"/>
    <lineage>
        <taxon>Bacteria</taxon>
        <taxon>Bacillati</taxon>
        <taxon>Actinomycetota</taxon>
        <taxon>Actinomycetes</taxon>
        <taxon>Pseudonocardiales</taxon>
        <taxon>Pseudonocardiaceae</taxon>
        <taxon>Amycolatopsis</taxon>
    </lineage>
</organism>
<dbReference type="GO" id="GO:0016020">
    <property type="term" value="C:membrane"/>
    <property type="evidence" value="ECO:0007669"/>
    <property type="project" value="UniProtKB-SubCell"/>
</dbReference>
<keyword evidence="5 6" id="KW-0472">Membrane</keyword>
<comment type="caution">
    <text evidence="7">The sequence shown here is derived from an EMBL/GenBank/DDBJ whole genome shotgun (WGS) entry which is preliminary data.</text>
</comment>
<evidence type="ECO:0000256" key="6">
    <source>
        <dbReference type="SAM" id="Phobius"/>
    </source>
</evidence>
<evidence type="ECO:0000256" key="1">
    <source>
        <dbReference type="ARBA" id="ARBA00004141"/>
    </source>
</evidence>
<feature type="transmembrane region" description="Helical" evidence="6">
    <location>
        <begin position="28"/>
        <end position="54"/>
    </location>
</feature>
<dbReference type="GO" id="GO:0035435">
    <property type="term" value="P:phosphate ion transmembrane transport"/>
    <property type="evidence" value="ECO:0007669"/>
    <property type="project" value="TreeGrafter"/>
</dbReference>
<evidence type="ECO:0000313" key="7">
    <source>
        <dbReference type="EMBL" id="MBB2504015.1"/>
    </source>
</evidence>
<proteinExistence type="predicted"/>
<dbReference type="PANTHER" id="PTHR11101">
    <property type="entry name" value="PHOSPHATE TRANSPORTER"/>
    <property type="match status" value="1"/>
</dbReference>
<keyword evidence="4 6" id="KW-1133">Transmembrane helix</keyword>
<keyword evidence="2" id="KW-0813">Transport</keyword>
<dbReference type="GO" id="GO:0005315">
    <property type="term" value="F:phosphate transmembrane transporter activity"/>
    <property type="evidence" value="ECO:0007669"/>
    <property type="project" value="InterPro"/>
</dbReference>
<accession>A0A8E2B830</accession>
<gene>
    <name evidence="7" type="ORF">H5411_33350</name>
</gene>
<dbReference type="AlphaFoldDB" id="A0A8E2B830"/>
<name>A0A8E2B830_9PSEU</name>